<dbReference type="AlphaFoldDB" id="A0A8X7CMF5"/>
<keyword evidence="2" id="KW-1185">Reference proteome</keyword>
<dbReference type="OrthoDB" id="9974378at2759"/>
<name>A0A8X7CMF5_9ARAC</name>
<organism evidence="1 2">
    <name type="scientific">Trichonephila inaurata madagascariensis</name>
    <dbReference type="NCBI Taxonomy" id="2747483"/>
    <lineage>
        <taxon>Eukaryota</taxon>
        <taxon>Metazoa</taxon>
        <taxon>Ecdysozoa</taxon>
        <taxon>Arthropoda</taxon>
        <taxon>Chelicerata</taxon>
        <taxon>Arachnida</taxon>
        <taxon>Araneae</taxon>
        <taxon>Araneomorphae</taxon>
        <taxon>Entelegynae</taxon>
        <taxon>Araneoidea</taxon>
        <taxon>Nephilidae</taxon>
        <taxon>Trichonephila</taxon>
        <taxon>Trichonephila inaurata</taxon>
    </lineage>
</organism>
<gene>
    <name evidence="1" type="primary">b4gat1_3</name>
    <name evidence="1" type="ORF">TNIN_255571</name>
</gene>
<dbReference type="PANTHER" id="PTHR47412">
    <property type="entry name" value="FI01434P-RELATED"/>
    <property type="match status" value="1"/>
</dbReference>
<protein>
    <submittedName>
        <fullName evidence="1">Beta-1,4-glucuronyltransferase 1</fullName>
    </submittedName>
</protein>
<sequence length="74" mass="8850">MKSEAVESTEELRVWATVNRSRKFRLHFWEPFFIGTRDDPEFDPRLSWEGKQNKMQVKIPKKVKVPQRSSMLGK</sequence>
<dbReference type="Proteomes" id="UP000886998">
    <property type="component" value="Unassembled WGS sequence"/>
</dbReference>
<evidence type="ECO:0000313" key="2">
    <source>
        <dbReference type="Proteomes" id="UP000886998"/>
    </source>
</evidence>
<comment type="caution">
    <text evidence="1">The sequence shown here is derived from an EMBL/GenBank/DDBJ whole genome shotgun (WGS) entry which is preliminary data.</text>
</comment>
<accession>A0A8X7CMF5</accession>
<dbReference type="EMBL" id="BMAV01020387">
    <property type="protein sequence ID" value="GFY73818.1"/>
    <property type="molecule type" value="Genomic_DNA"/>
</dbReference>
<dbReference type="Pfam" id="PF13896">
    <property type="entry name" value="Glyco_transf_49"/>
    <property type="match status" value="1"/>
</dbReference>
<reference evidence="1" key="1">
    <citation type="submission" date="2020-08" db="EMBL/GenBank/DDBJ databases">
        <title>Multicomponent nature underlies the extraordinary mechanical properties of spider dragline silk.</title>
        <authorList>
            <person name="Kono N."/>
            <person name="Nakamura H."/>
            <person name="Mori M."/>
            <person name="Yoshida Y."/>
            <person name="Ohtoshi R."/>
            <person name="Malay A.D."/>
            <person name="Moran D.A.P."/>
            <person name="Tomita M."/>
            <person name="Numata K."/>
            <person name="Arakawa K."/>
        </authorList>
    </citation>
    <scope>NUCLEOTIDE SEQUENCE</scope>
</reference>
<dbReference type="PANTHER" id="PTHR47412:SF1">
    <property type="entry name" value="FI01434P-RELATED"/>
    <property type="match status" value="1"/>
</dbReference>
<evidence type="ECO:0000313" key="1">
    <source>
        <dbReference type="EMBL" id="GFY73818.1"/>
    </source>
</evidence>
<proteinExistence type="predicted"/>